<evidence type="ECO:0000313" key="3">
    <source>
        <dbReference type="EMBL" id="ART61524.1"/>
    </source>
</evidence>
<reference evidence="3" key="1">
    <citation type="submission" date="2017-05" db="EMBL/GenBank/DDBJ databases">
        <title>Polyphasic characterization of four soil-derived phenanthrene-degrading Acidovorax strains and proposal of Acidovorax phenanthrenivorans sp. nov.</title>
        <authorList>
            <person name="Singleton D."/>
            <person name="Lee J."/>
            <person name="Dickey A.N."/>
            <person name="Stroud A."/>
            <person name="Scholl E.H."/>
            <person name="Wright F.A."/>
            <person name="Aitken M.D."/>
        </authorList>
    </citation>
    <scope>NUCLEOTIDE SEQUENCE</scope>
    <source>
        <strain evidence="3">P4</strain>
        <plasmid evidence="3">pACP4.3</plasmid>
    </source>
</reference>
<name>A0A240UJ46_9BURK</name>
<feature type="region of interest" description="Disordered" evidence="1">
    <location>
        <begin position="117"/>
        <end position="137"/>
    </location>
</feature>
<gene>
    <name evidence="3" type="ORF">CBP36_21400</name>
</gene>
<dbReference type="InterPro" id="IPR036365">
    <property type="entry name" value="PGBD-like_sf"/>
</dbReference>
<accession>A0A240UJ46</accession>
<dbReference type="KEGG" id="acip:CBP36_21400"/>
<evidence type="ECO:0000256" key="1">
    <source>
        <dbReference type="SAM" id="MobiDB-lite"/>
    </source>
</evidence>
<feature type="compositionally biased region" description="Polar residues" evidence="1">
    <location>
        <begin position="128"/>
        <end position="137"/>
    </location>
</feature>
<dbReference type="Proteomes" id="UP000194440">
    <property type="component" value="Plasmid pACP4.3"/>
</dbReference>
<geneLocation type="plasmid" evidence="3 4">
    <name>pACP4.3</name>
</geneLocation>
<protein>
    <recommendedName>
        <fullName evidence="2">Peptidoglycan binding-like domain-containing protein</fullName>
    </recommendedName>
</protein>
<sequence>MAIHGQRNAAKSVLFDKGKMKMNKLLIAATLAGAAFASGCAPLVSGAMNAAVDENAIQEKTAKYFAVEPGAFSIFSVEKGALTTAYKVNLEGRIYNCSIYYGDVDCKHVRTESMGNRRVEPVAEKSAKQGNEGSSMTPAQAQTRLNQLGYQVGAADGVFGKRSIEKLKMFQKARGLAVTGQLDTPTVEALNNR</sequence>
<keyword evidence="3" id="KW-0614">Plasmid</keyword>
<dbReference type="InterPro" id="IPR036366">
    <property type="entry name" value="PGBDSf"/>
</dbReference>
<dbReference type="Pfam" id="PF01471">
    <property type="entry name" value="PG_binding_1"/>
    <property type="match status" value="1"/>
</dbReference>
<dbReference type="AlphaFoldDB" id="A0A240UJ46"/>
<feature type="domain" description="Peptidoglycan binding-like" evidence="2">
    <location>
        <begin position="140"/>
        <end position="190"/>
    </location>
</feature>
<dbReference type="Gene3D" id="1.10.101.10">
    <property type="entry name" value="PGBD-like superfamily/PGBD"/>
    <property type="match status" value="1"/>
</dbReference>
<organism evidence="3 4">
    <name type="scientific">Acidovorax carolinensis</name>
    <dbReference type="NCBI Taxonomy" id="553814"/>
    <lineage>
        <taxon>Bacteria</taxon>
        <taxon>Pseudomonadati</taxon>
        <taxon>Pseudomonadota</taxon>
        <taxon>Betaproteobacteria</taxon>
        <taxon>Burkholderiales</taxon>
        <taxon>Comamonadaceae</taxon>
        <taxon>Acidovorax</taxon>
    </lineage>
</organism>
<keyword evidence="4" id="KW-1185">Reference proteome</keyword>
<proteinExistence type="predicted"/>
<dbReference type="SUPFAM" id="SSF47090">
    <property type="entry name" value="PGBD-like"/>
    <property type="match status" value="1"/>
</dbReference>
<evidence type="ECO:0000313" key="4">
    <source>
        <dbReference type="Proteomes" id="UP000194440"/>
    </source>
</evidence>
<dbReference type="InterPro" id="IPR002477">
    <property type="entry name" value="Peptidoglycan-bd-like"/>
</dbReference>
<dbReference type="EMBL" id="CP021369">
    <property type="protein sequence ID" value="ART61524.1"/>
    <property type="molecule type" value="Genomic_DNA"/>
</dbReference>
<evidence type="ECO:0000259" key="2">
    <source>
        <dbReference type="Pfam" id="PF01471"/>
    </source>
</evidence>
<feature type="compositionally biased region" description="Basic and acidic residues" evidence="1">
    <location>
        <begin position="117"/>
        <end position="127"/>
    </location>
</feature>